<keyword evidence="1" id="KW-0472">Membrane</keyword>
<keyword evidence="1" id="KW-0812">Transmembrane</keyword>
<dbReference type="EMBL" id="MAEI02000001">
    <property type="protein sequence ID" value="MEO1780521.1"/>
    <property type="molecule type" value="Genomic_DNA"/>
</dbReference>
<dbReference type="Proteomes" id="UP001429357">
    <property type="component" value="Unassembled WGS sequence"/>
</dbReference>
<sequence>MNRGLKALGIVLSLLLMSVLLMVMLVTSSSVALPFPLFNRNRLLFNTFTNQLLQQYLFWVALVFFIALLLLIFFFLFYPRVKQTFVLNNDKGQLSLDKKAIEGFVRSKLIGVGFVGNPKVRVHATKRKINVNVKGQLTRTSAHIGKTELLMEEIRSELQEILGTTEQVKVNVAYTEFEQEDWRATSHSRVI</sequence>
<evidence type="ECO:0000313" key="2">
    <source>
        <dbReference type="EMBL" id="MEO1780521.1"/>
    </source>
</evidence>
<reference evidence="2 3" key="2">
    <citation type="submission" date="2024-02" db="EMBL/GenBank/DDBJ databases">
        <title>The Genome Sequence of Enterococcus diestrammenae JM9A.</title>
        <authorList>
            <person name="Earl A."/>
            <person name="Manson A."/>
            <person name="Gilmore M."/>
            <person name="Sanders J."/>
            <person name="Shea T."/>
            <person name="Howe W."/>
            <person name="Livny J."/>
            <person name="Cuomo C."/>
            <person name="Neafsey D."/>
            <person name="Birren B."/>
        </authorList>
    </citation>
    <scope>NUCLEOTIDE SEQUENCE [LARGE SCALE GENOMIC DNA]</scope>
    <source>
        <strain evidence="2 3">JM9A</strain>
    </source>
</reference>
<keyword evidence="1" id="KW-1133">Transmembrane helix</keyword>
<accession>A0ABV0F039</accession>
<keyword evidence="3" id="KW-1185">Reference proteome</keyword>
<evidence type="ECO:0000313" key="3">
    <source>
        <dbReference type="Proteomes" id="UP001429357"/>
    </source>
</evidence>
<proteinExistence type="predicted"/>
<evidence type="ECO:0008006" key="4">
    <source>
        <dbReference type="Google" id="ProtNLM"/>
    </source>
</evidence>
<name>A0ABV0F039_9ENTE</name>
<feature type="transmembrane region" description="Helical" evidence="1">
    <location>
        <begin position="56"/>
        <end position="78"/>
    </location>
</feature>
<dbReference type="RefSeq" id="WP_048603192.1">
    <property type="nucleotide sequence ID" value="NZ_MAEI02000001.1"/>
</dbReference>
<reference evidence="3" key="1">
    <citation type="submission" date="2016-06" db="EMBL/GenBank/DDBJ databases">
        <title>Four novel species of enterococci isolated from chicken manure.</title>
        <authorList>
            <person name="Van Tyne D."/>
        </authorList>
    </citation>
    <scope>NUCLEOTIDE SEQUENCE [LARGE SCALE GENOMIC DNA]</scope>
    <source>
        <strain evidence="3">JM9A</strain>
    </source>
</reference>
<gene>
    <name evidence="2" type="ORF">BAU18_000060</name>
</gene>
<evidence type="ECO:0000256" key="1">
    <source>
        <dbReference type="SAM" id="Phobius"/>
    </source>
</evidence>
<protein>
    <recommendedName>
        <fullName evidence="4">Alkaline shock response membrane anchor protein AmaP</fullName>
    </recommendedName>
</protein>
<comment type="caution">
    <text evidence="2">The sequence shown here is derived from an EMBL/GenBank/DDBJ whole genome shotgun (WGS) entry which is preliminary data.</text>
</comment>
<organism evidence="2 3">
    <name type="scientific">Enterococcus diestrammenae</name>
    <dbReference type="NCBI Taxonomy" id="1155073"/>
    <lineage>
        <taxon>Bacteria</taxon>
        <taxon>Bacillati</taxon>
        <taxon>Bacillota</taxon>
        <taxon>Bacilli</taxon>
        <taxon>Lactobacillales</taxon>
        <taxon>Enterococcaceae</taxon>
        <taxon>Enterococcus</taxon>
    </lineage>
</organism>
<dbReference type="NCBIfam" id="NF033218">
    <property type="entry name" value="anchor_AmaP"/>
    <property type="match status" value="1"/>
</dbReference>